<protein>
    <submittedName>
        <fullName evidence="2">Formyltransferase family protein</fullName>
    </submittedName>
    <submittedName>
        <fullName evidence="3">Methionyl-tRNA formyltransferase</fullName>
        <ecNumber evidence="3">2.1.2.9</ecNumber>
    </submittedName>
</protein>
<dbReference type="PANTHER" id="PTHR11138">
    <property type="entry name" value="METHIONYL-TRNA FORMYLTRANSFERASE"/>
    <property type="match status" value="1"/>
</dbReference>
<dbReference type="RefSeq" id="WP_156635123.1">
    <property type="nucleotide sequence ID" value="NZ_CACRTL010000008.1"/>
</dbReference>
<dbReference type="Gene3D" id="3.40.50.12230">
    <property type="match status" value="1"/>
</dbReference>
<organism evidence="3">
    <name type="scientific">Thomasclavelia ramosa</name>
    <dbReference type="NCBI Taxonomy" id="1547"/>
    <lineage>
        <taxon>Bacteria</taxon>
        <taxon>Bacillati</taxon>
        <taxon>Bacillota</taxon>
        <taxon>Erysipelotrichia</taxon>
        <taxon>Erysipelotrichales</taxon>
        <taxon>Coprobacillaceae</taxon>
        <taxon>Thomasclavelia</taxon>
    </lineage>
</organism>
<dbReference type="PANTHER" id="PTHR11138:SF5">
    <property type="entry name" value="METHIONYL-TRNA FORMYLTRANSFERASE, MITOCHONDRIAL"/>
    <property type="match status" value="1"/>
</dbReference>
<dbReference type="Proteomes" id="UP001211987">
    <property type="component" value="Unassembled WGS sequence"/>
</dbReference>
<dbReference type="SUPFAM" id="SSF53328">
    <property type="entry name" value="Formyltransferase"/>
    <property type="match status" value="1"/>
</dbReference>
<accession>A0A6N2Y1G0</accession>
<dbReference type="GO" id="GO:0004479">
    <property type="term" value="F:methionyl-tRNA formyltransferase activity"/>
    <property type="evidence" value="ECO:0007669"/>
    <property type="project" value="UniProtKB-EC"/>
</dbReference>
<evidence type="ECO:0000313" key="3">
    <source>
        <dbReference type="EMBL" id="VYT59786.1"/>
    </source>
</evidence>
<sequence length="260" mass="30052">MKEYNILVFGSLPIATKIVKYINSIPNFNLLGVVIGDENPNDNDPWTDELCLGEYARINNIKKLELDELVNLYSRKEIDLGLSCRFSKIIRKPIIDLFSKGIINMHGGLLPEFGGLYSCNYSILFKSKVGGGTLHYVDEGIDTGDIIRRCEFEIEEIDTGYSVFQKTQLALYNNMVEIIPLVLNNQIKSISMKELVDKGYKHRYFNKKSILDYKEINNSDFETGDILYKIRAFDFPGYEPAYYKFNGKKIYMRMSYKEDE</sequence>
<gene>
    <name evidence="3" type="primary">fmt_1</name>
    <name evidence="3" type="ORF">CRLFYP8_01299</name>
    <name evidence="2" type="ORF">PM738_05240</name>
</gene>
<dbReference type="InterPro" id="IPR036477">
    <property type="entry name" value="Formyl_transf_N_sf"/>
</dbReference>
<dbReference type="PROSITE" id="PS00373">
    <property type="entry name" value="GART"/>
    <property type="match status" value="1"/>
</dbReference>
<evidence type="ECO:0000259" key="1">
    <source>
        <dbReference type="Pfam" id="PF00551"/>
    </source>
</evidence>
<dbReference type="Pfam" id="PF00551">
    <property type="entry name" value="Formyl_trans_N"/>
    <property type="match status" value="1"/>
</dbReference>
<dbReference type="CDD" id="cd08369">
    <property type="entry name" value="FMT_core"/>
    <property type="match status" value="1"/>
</dbReference>
<reference evidence="3" key="1">
    <citation type="submission" date="2019-11" db="EMBL/GenBank/DDBJ databases">
        <authorList>
            <person name="Feng L."/>
        </authorList>
    </citation>
    <scope>NUCLEOTIDE SEQUENCE</scope>
    <source>
        <strain evidence="3">CramosumLFYP8</strain>
    </source>
</reference>
<evidence type="ECO:0000313" key="2">
    <source>
        <dbReference type="EMBL" id="MDB7083200.1"/>
    </source>
</evidence>
<feature type="domain" description="Formyl transferase N-terminal" evidence="1">
    <location>
        <begin position="64"/>
        <end position="177"/>
    </location>
</feature>
<dbReference type="EMBL" id="CACRTL010000008">
    <property type="protein sequence ID" value="VYT59786.1"/>
    <property type="molecule type" value="Genomic_DNA"/>
</dbReference>
<proteinExistence type="predicted"/>
<reference evidence="2" key="2">
    <citation type="submission" date="2023-01" db="EMBL/GenBank/DDBJ databases">
        <title>Human gut microbiome strain richness.</title>
        <authorList>
            <person name="Chen-Liaw A."/>
        </authorList>
    </citation>
    <scope>NUCLEOTIDE SEQUENCE</scope>
    <source>
        <strain evidence="2">1001217st2_G6_1001217B_191108</strain>
    </source>
</reference>
<dbReference type="InterPro" id="IPR001555">
    <property type="entry name" value="GART_AS"/>
</dbReference>
<dbReference type="EC" id="2.1.2.9" evidence="3"/>
<name>A0A6N2Y1G0_9FIRM</name>
<keyword evidence="3" id="KW-0808">Transferase</keyword>
<dbReference type="InterPro" id="IPR002376">
    <property type="entry name" value="Formyl_transf_N"/>
</dbReference>
<dbReference type="EMBL" id="JAQLKE010000006">
    <property type="protein sequence ID" value="MDB7083200.1"/>
    <property type="molecule type" value="Genomic_DNA"/>
</dbReference>
<dbReference type="AlphaFoldDB" id="A0A6N2Y1G0"/>